<keyword evidence="6" id="KW-0677">Repeat</keyword>
<evidence type="ECO:0000256" key="8">
    <source>
        <dbReference type="ARBA" id="ARBA00022787"/>
    </source>
</evidence>
<keyword evidence="11 15" id="KW-1133">Transmembrane helix</keyword>
<evidence type="ECO:0000256" key="2">
    <source>
        <dbReference type="ARBA" id="ARBA00007981"/>
    </source>
</evidence>
<dbReference type="EMBL" id="UYRT01088612">
    <property type="protein sequence ID" value="VDN33934.1"/>
    <property type="molecule type" value="Genomic_DNA"/>
</dbReference>
<comment type="similarity">
    <text evidence="2">Belongs to the mitochondrial Rho GTPase family.</text>
</comment>
<keyword evidence="10" id="KW-0106">Calcium</keyword>
<name>A0A183EEU0_9BILA</name>
<gene>
    <name evidence="17" type="ORF">GPUH_LOCUS19481</name>
</gene>
<evidence type="ECO:0000256" key="13">
    <source>
        <dbReference type="ARBA" id="ARBA00023134"/>
    </source>
</evidence>
<dbReference type="OrthoDB" id="10020961at2759"/>
<dbReference type="Pfam" id="PF08356">
    <property type="entry name" value="EF_assoc_2"/>
    <property type="match status" value="1"/>
</dbReference>
<dbReference type="InterPro" id="IPR018247">
    <property type="entry name" value="EF_Hand_1_Ca_BS"/>
</dbReference>
<dbReference type="Pfam" id="PF08355">
    <property type="entry name" value="EF_assoc_1"/>
    <property type="match status" value="1"/>
</dbReference>
<evidence type="ECO:0000256" key="11">
    <source>
        <dbReference type="ARBA" id="ARBA00022989"/>
    </source>
</evidence>
<evidence type="ECO:0000313" key="19">
    <source>
        <dbReference type="WBParaSite" id="GPUH_0001950601-mRNA-1"/>
    </source>
</evidence>
<keyword evidence="14 15" id="KW-0472">Membrane</keyword>
<accession>A0A183EEU0</accession>
<keyword evidence="13" id="KW-0342">GTP-binding</keyword>
<keyword evidence="4 15" id="KW-0812">Transmembrane</keyword>
<dbReference type="FunFam" id="1.10.238.10:FF:000011">
    <property type="entry name" value="Mitochondrial Rho GTPase"/>
    <property type="match status" value="1"/>
</dbReference>
<dbReference type="PANTHER" id="PTHR46819:SF1">
    <property type="entry name" value="EF-HAND CALCIUM-BINDING DOMAIN-CONTAINING PROTEIN 7"/>
    <property type="match status" value="1"/>
</dbReference>
<dbReference type="InterPro" id="IPR002048">
    <property type="entry name" value="EF_hand_dom"/>
</dbReference>
<reference evidence="19" key="1">
    <citation type="submission" date="2016-06" db="UniProtKB">
        <authorList>
            <consortium name="WormBaseParasite"/>
        </authorList>
    </citation>
    <scope>IDENTIFICATION</scope>
</reference>
<dbReference type="GO" id="GO:0005525">
    <property type="term" value="F:GTP binding"/>
    <property type="evidence" value="ECO:0007669"/>
    <property type="project" value="UniProtKB-KW"/>
</dbReference>
<keyword evidence="8" id="KW-1000">Mitochondrion outer membrane</keyword>
<feature type="domain" description="EF-hand" evidence="16">
    <location>
        <begin position="170"/>
        <end position="205"/>
    </location>
</feature>
<evidence type="ECO:0000256" key="1">
    <source>
        <dbReference type="ARBA" id="ARBA00004200"/>
    </source>
</evidence>
<evidence type="ECO:0000256" key="6">
    <source>
        <dbReference type="ARBA" id="ARBA00022737"/>
    </source>
</evidence>
<dbReference type="GO" id="GO:0005509">
    <property type="term" value="F:calcium ion binding"/>
    <property type="evidence" value="ECO:0007669"/>
    <property type="project" value="InterPro"/>
</dbReference>
<dbReference type="AlphaFoldDB" id="A0A183EEU0"/>
<dbReference type="PROSITE" id="PS50222">
    <property type="entry name" value="EF_HAND_2"/>
    <property type="match status" value="1"/>
</dbReference>
<keyword evidence="18" id="KW-1185">Reference proteome</keyword>
<keyword evidence="9" id="KW-0378">Hydrolase</keyword>
<comment type="subcellular location">
    <subcellularLocation>
        <location evidence="1">Mitochondrion outer membrane</location>
        <topology evidence="1">Single-pass type IV membrane protein</topology>
    </subcellularLocation>
</comment>
<dbReference type="InterPro" id="IPR013567">
    <property type="entry name" value="EF_hand_assoc_2"/>
</dbReference>
<evidence type="ECO:0000259" key="16">
    <source>
        <dbReference type="PROSITE" id="PS50222"/>
    </source>
</evidence>
<reference evidence="17 18" key="2">
    <citation type="submission" date="2018-11" db="EMBL/GenBank/DDBJ databases">
        <authorList>
            <consortium name="Pathogen Informatics"/>
        </authorList>
    </citation>
    <scope>NUCLEOTIDE SEQUENCE [LARGE SCALE GENOMIC DNA]</scope>
</reference>
<dbReference type="Proteomes" id="UP000271098">
    <property type="component" value="Unassembled WGS sequence"/>
</dbReference>
<keyword evidence="5" id="KW-0479">Metal-binding</keyword>
<keyword evidence="12" id="KW-0496">Mitochondrion</keyword>
<proteinExistence type="inferred from homology"/>
<dbReference type="PROSITE" id="PS00018">
    <property type="entry name" value="EF_HAND_1"/>
    <property type="match status" value="2"/>
</dbReference>
<dbReference type="Gene3D" id="1.10.238.10">
    <property type="entry name" value="EF-hand"/>
    <property type="match status" value="2"/>
</dbReference>
<evidence type="ECO:0000256" key="3">
    <source>
        <dbReference type="ARBA" id="ARBA00019119"/>
    </source>
</evidence>
<evidence type="ECO:0000256" key="9">
    <source>
        <dbReference type="ARBA" id="ARBA00022801"/>
    </source>
</evidence>
<keyword evidence="7" id="KW-0547">Nucleotide-binding</keyword>
<organism evidence="19">
    <name type="scientific">Gongylonema pulchrum</name>
    <dbReference type="NCBI Taxonomy" id="637853"/>
    <lineage>
        <taxon>Eukaryota</taxon>
        <taxon>Metazoa</taxon>
        <taxon>Ecdysozoa</taxon>
        <taxon>Nematoda</taxon>
        <taxon>Chromadorea</taxon>
        <taxon>Rhabditida</taxon>
        <taxon>Spirurina</taxon>
        <taxon>Spiruromorpha</taxon>
        <taxon>Spiruroidea</taxon>
        <taxon>Gongylonematidae</taxon>
        <taxon>Gongylonema</taxon>
    </lineage>
</organism>
<protein>
    <recommendedName>
        <fullName evidence="3">Mitochondrial Rho GTPase 1</fullName>
    </recommendedName>
</protein>
<sequence length="358" mass="40992">MSEYEEIETCVECSAKTMKNISEIFYYAQMAVIYPTHQLYISEDRELSRKCKKALVRIFKLCDFDNDGLLNNTELNQFQLLIFGVPLTAIAISELKEILQASMRGGVINDGITLSGFIYLHKLFIHRGRHETLWKALRRFGYDNELELAADFIQPALKVPKGSSTELTDEGIRFITSLFEKYDEDKDGCLSPSELHNLFSVCSPLKWNKEVTSAVETNAKGWITYDGYLAYWIMMTFLNVSLTMELLAYLGFNMHHESQLDAIKVTRKRRIDIAEKSTARTVFQCHVIGRKGAGKTVFMQSFAGRNVQDVAAIEQSRKTISSYVLNQVKIKGRTMYLLVNFSFFLFEDGFILNFIVIA</sequence>
<feature type="transmembrane region" description="Helical" evidence="15">
    <location>
        <begin position="335"/>
        <end position="357"/>
    </location>
</feature>
<dbReference type="GO" id="GO:0016787">
    <property type="term" value="F:hydrolase activity"/>
    <property type="evidence" value="ECO:0007669"/>
    <property type="project" value="UniProtKB-KW"/>
</dbReference>
<feature type="transmembrane region" description="Helical" evidence="15">
    <location>
        <begin position="229"/>
        <end position="250"/>
    </location>
</feature>
<dbReference type="PANTHER" id="PTHR46819">
    <property type="entry name" value="EF-HAND CALCIUM-BINDING DOMAIN-CONTAINING PROTEIN 7"/>
    <property type="match status" value="1"/>
</dbReference>
<evidence type="ECO:0000256" key="12">
    <source>
        <dbReference type="ARBA" id="ARBA00023128"/>
    </source>
</evidence>
<dbReference type="WBParaSite" id="GPUH_0001950601-mRNA-1">
    <property type="protein sequence ID" value="GPUH_0001950601-mRNA-1"/>
    <property type="gene ID" value="GPUH_0001950601"/>
</dbReference>
<evidence type="ECO:0000256" key="4">
    <source>
        <dbReference type="ARBA" id="ARBA00022692"/>
    </source>
</evidence>
<evidence type="ECO:0000256" key="5">
    <source>
        <dbReference type="ARBA" id="ARBA00022723"/>
    </source>
</evidence>
<dbReference type="InterPro" id="IPR011992">
    <property type="entry name" value="EF-hand-dom_pair"/>
</dbReference>
<dbReference type="GO" id="GO:0005741">
    <property type="term" value="C:mitochondrial outer membrane"/>
    <property type="evidence" value="ECO:0007669"/>
    <property type="project" value="UniProtKB-SubCell"/>
</dbReference>
<dbReference type="SUPFAM" id="SSF47473">
    <property type="entry name" value="EF-hand"/>
    <property type="match status" value="1"/>
</dbReference>
<evidence type="ECO:0000256" key="10">
    <source>
        <dbReference type="ARBA" id="ARBA00022837"/>
    </source>
</evidence>
<dbReference type="SMART" id="SM00054">
    <property type="entry name" value="EFh"/>
    <property type="match status" value="2"/>
</dbReference>
<evidence type="ECO:0000313" key="17">
    <source>
        <dbReference type="EMBL" id="VDN33934.1"/>
    </source>
</evidence>
<evidence type="ECO:0000256" key="15">
    <source>
        <dbReference type="SAM" id="Phobius"/>
    </source>
</evidence>
<evidence type="ECO:0000256" key="14">
    <source>
        <dbReference type="ARBA" id="ARBA00023136"/>
    </source>
</evidence>
<dbReference type="InterPro" id="IPR013566">
    <property type="entry name" value="EF_hand_assoc_1"/>
</dbReference>
<dbReference type="InterPro" id="IPR052266">
    <property type="entry name" value="Miro-EF-hand_domain"/>
</dbReference>
<evidence type="ECO:0000256" key="7">
    <source>
        <dbReference type="ARBA" id="ARBA00022741"/>
    </source>
</evidence>
<evidence type="ECO:0000313" key="18">
    <source>
        <dbReference type="Proteomes" id="UP000271098"/>
    </source>
</evidence>